<evidence type="ECO:0000259" key="6">
    <source>
        <dbReference type="Pfam" id="PF07992"/>
    </source>
</evidence>
<dbReference type="Proteomes" id="UP001279642">
    <property type="component" value="Unassembled WGS sequence"/>
</dbReference>
<dbReference type="EMBL" id="JAXCLW010000006">
    <property type="protein sequence ID" value="MDY0884750.1"/>
    <property type="molecule type" value="Genomic_DNA"/>
</dbReference>
<dbReference type="PRINTS" id="PR00469">
    <property type="entry name" value="PNDRDTASEII"/>
</dbReference>
<dbReference type="InterPro" id="IPR045024">
    <property type="entry name" value="NDH-2"/>
</dbReference>
<evidence type="ECO:0000256" key="3">
    <source>
        <dbReference type="ARBA" id="ARBA00022827"/>
    </source>
</evidence>
<evidence type="ECO:0000256" key="5">
    <source>
        <dbReference type="ARBA" id="ARBA00023027"/>
    </source>
</evidence>
<keyword evidence="8" id="KW-1185">Reference proteome</keyword>
<feature type="domain" description="FAD/NAD(P)-binding" evidence="6">
    <location>
        <begin position="4"/>
        <end position="314"/>
    </location>
</feature>
<evidence type="ECO:0000256" key="2">
    <source>
        <dbReference type="ARBA" id="ARBA00022630"/>
    </source>
</evidence>
<dbReference type="Gene3D" id="3.50.50.100">
    <property type="match status" value="1"/>
</dbReference>
<sequence>MTQRILIIGAGFAGMWSALSAARLLDQAKKEGAVEIALIAPEPVLHVRPRLYEINPTAMQAPLDDVFNAVGVNYIQGSVQHIRPEKHEVEATGPDGKSFTLSYDRLVLATGSKLVEPPIPGLKEYSFNVDTLASAGKLEQHLAALKKLPDSPARNTVVVGGGGFTGIETATEMPARLRAILGDKADVKVIIVERNSEIGPDLGPGPRPEIMEAINELGIEWRVNAAVAALDADGVTLSTGEHIPSKTVIWTAGVKASPLTAQIDAQRDNFGRLHVTPELQVKGVPTIFATGDTAYAATDDIGNHAVMSCQHAISLGRHAGHNAAADLIGHPTKPYSQPKYVTCLDLGAWGAVFTEGWHREVKLRRMEAKTLKQQINGEWIYPPRADRAEIFAAADPANLVVA</sequence>
<proteinExistence type="inferred from homology"/>
<dbReference type="EC" id="1.6.5.-" evidence="7"/>
<dbReference type="GO" id="GO:0016491">
    <property type="term" value="F:oxidoreductase activity"/>
    <property type="evidence" value="ECO:0007669"/>
    <property type="project" value="UniProtKB-KW"/>
</dbReference>
<comment type="similarity">
    <text evidence="1">Belongs to the NADH dehydrogenase family.</text>
</comment>
<keyword evidence="5" id="KW-0520">NAD</keyword>
<dbReference type="Pfam" id="PF07992">
    <property type="entry name" value="Pyr_redox_2"/>
    <property type="match status" value="1"/>
</dbReference>
<evidence type="ECO:0000313" key="8">
    <source>
        <dbReference type="Proteomes" id="UP001279642"/>
    </source>
</evidence>
<evidence type="ECO:0000313" key="7">
    <source>
        <dbReference type="EMBL" id="MDY0884750.1"/>
    </source>
</evidence>
<evidence type="ECO:0000256" key="4">
    <source>
        <dbReference type="ARBA" id="ARBA00023002"/>
    </source>
</evidence>
<dbReference type="PRINTS" id="PR00368">
    <property type="entry name" value="FADPNR"/>
</dbReference>
<dbReference type="SUPFAM" id="SSF51905">
    <property type="entry name" value="FAD/NAD(P)-binding domain"/>
    <property type="match status" value="1"/>
</dbReference>
<reference evidence="7 8" key="1">
    <citation type="journal article" date="2016" name="Antonie Van Leeuwenhoek">
        <title>Dongia soli sp. nov., isolated from soil from Dokdo, Korea.</title>
        <authorList>
            <person name="Kim D.U."/>
            <person name="Lee H."/>
            <person name="Kim H."/>
            <person name="Kim S.G."/>
            <person name="Ka J.O."/>
        </authorList>
    </citation>
    <scope>NUCLEOTIDE SEQUENCE [LARGE SCALE GENOMIC DNA]</scope>
    <source>
        <strain evidence="7 8">D78</strain>
    </source>
</reference>
<evidence type="ECO:0000256" key="1">
    <source>
        <dbReference type="ARBA" id="ARBA00005272"/>
    </source>
</evidence>
<dbReference type="RefSeq" id="WP_320509824.1">
    <property type="nucleotide sequence ID" value="NZ_JAXCLW010000006.1"/>
</dbReference>
<keyword evidence="2" id="KW-0285">Flavoprotein</keyword>
<organism evidence="7 8">
    <name type="scientific">Dongia soli</name>
    <dbReference type="NCBI Taxonomy" id="600628"/>
    <lineage>
        <taxon>Bacteria</taxon>
        <taxon>Pseudomonadati</taxon>
        <taxon>Pseudomonadota</taxon>
        <taxon>Alphaproteobacteria</taxon>
        <taxon>Rhodospirillales</taxon>
        <taxon>Dongiaceae</taxon>
        <taxon>Dongia</taxon>
    </lineage>
</organism>
<keyword evidence="3" id="KW-0274">FAD</keyword>
<comment type="caution">
    <text evidence="7">The sequence shown here is derived from an EMBL/GenBank/DDBJ whole genome shotgun (WGS) entry which is preliminary data.</text>
</comment>
<accession>A0ABU5EGX9</accession>
<dbReference type="PANTHER" id="PTHR43706:SF45">
    <property type="entry name" value="NADH DEHYDROGENASE-LIKE PROTEIN RV1812C"/>
    <property type="match status" value="1"/>
</dbReference>
<dbReference type="PANTHER" id="PTHR43706">
    <property type="entry name" value="NADH DEHYDROGENASE"/>
    <property type="match status" value="1"/>
</dbReference>
<gene>
    <name evidence="7" type="ORF">SMD27_18045</name>
</gene>
<dbReference type="InterPro" id="IPR036188">
    <property type="entry name" value="FAD/NAD-bd_sf"/>
</dbReference>
<dbReference type="InterPro" id="IPR023753">
    <property type="entry name" value="FAD/NAD-binding_dom"/>
</dbReference>
<protein>
    <submittedName>
        <fullName evidence="7">NAD(P)/FAD-dependent oxidoreductase</fullName>
        <ecNumber evidence="7">1.6.5.-</ecNumber>
    </submittedName>
</protein>
<name>A0ABU5EGX9_9PROT</name>
<keyword evidence="4 7" id="KW-0560">Oxidoreductase</keyword>